<organism evidence="2">
    <name type="scientific">Ixodes ricinus</name>
    <name type="common">Common tick</name>
    <name type="synonym">Acarus ricinus</name>
    <dbReference type="NCBI Taxonomy" id="34613"/>
    <lineage>
        <taxon>Eukaryota</taxon>
        <taxon>Metazoa</taxon>
        <taxon>Ecdysozoa</taxon>
        <taxon>Arthropoda</taxon>
        <taxon>Chelicerata</taxon>
        <taxon>Arachnida</taxon>
        <taxon>Acari</taxon>
        <taxon>Parasitiformes</taxon>
        <taxon>Ixodida</taxon>
        <taxon>Ixodoidea</taxon>
        <taxon>Ixodidae</taxon>
        <taxon>Ixodinae</taxon>
        <taxon>Ixodes</taxon>
    </lineage>
</organism>
<feature type="chain" id="PRO_5025339764" evidence="1">
    <location>
        <begin position="23"/>
        <end position="69"/>
    </location>
</feature>
<protein>
    <submittedName>
        <fullName evidence="2">Putative secreted protein</fullName>
    </submittedName>
</protein>
<dbReference type="AlphaFoldDB" id="A0A6B0TRF0"/>
<sequence>MSLVVQMLAVATLLPALAPMYGIPSSRHRSRIASATFVSYSVRRSLKVFPPPIKMPWACFTAATGSGAS</sequence>
<dbReference type="EMBL" id="GIFC01000386">
    <property type="protein sequence ID" value="MXU82469.1"/>
    <property type="molecule type" value="Transcribed_RNA"/>
</dbReference>
<reference evidence="2" key="1">
    <citation type="submission" date="2019-12" db="EMBL/GenBank/DDBJ databases">
        <title>An insight into the sialome of adult female Ixodes ricinus ticks feeding for 6 days.</title>
        <authorList>
            <person name="Perner J."/>
            <person name="Ribeiro J.M.C."/>
        </authorList>
    </citation>
    <scope>NUCLEOTIDE SEQUENCE</scope>
    <source>
        <strain evidence="2">Semi-engorged</strain>
        <tissue evidence="2">Salivary glands</tissue>
    </source>
</reference>
<evidence type="ECO:0000313" key="2">
    <source>
        <dbReference type="EMBL" id="MXU82469.1"/>
    </source>
</evidence>
<keyword evidence="1" id="KW-0732">Signal</keyword>
<name>A0A6B0TRF0_IXORI</name>
<feature type="signal peptide" evidence="1">
    <location>
        <begin position="1"/>
        <end position="22"/>
    </location>
</feature>
<accession>A0A6B0TRF0</accession>
<proteinExistence type="predicted"/>
<evidence type="ECO:0000256" key="1">
    <source>
        <dbReference type="SAM" id="SignalP"/>
    </source>
</evidence>